<dbReference type="PANTHER" id="PTHR47654:SF3">
    <property type="entry name" value="ZN(II)2CYS6 TRANSCRIPTION FACTOR (EUROFUNG)"/>
    <property type="match status" value="1"/>
</dbReference>
<dbReference type="GO" id="GO:0006351">
    <property type="term" value="P:DNA-templated transcription"/>
    <property type="evidence" value="ECO:0007669"/>
    <property type="project" value="InterPro"/>
</dbReference>
<evidence type="ECO:0000313" key="5">
    <source>
        <dbReference type="Proteomes" id="UP000177622"/>
    </source>
</evidence>
<evidence type="ECO:0000256" key="2">
    <source>
        <dbReference type="SAM" id="MobiDB-lite"/>
    </source>
</evidence>
<name>A0A1F5LPZ1_PENAI</name>
<sequence>MRIEAPQLAAGLLNDTCQKLDQRRSEIPNLLTQKLQFPGRFQTQLRDTVEEFHEHVRLADAENRNAAVTHLSVGNAESWGSFVTIREVQRLSAAVQEYESLLHDLRNATESRTSGWVKALLDKHGQNTNTSFEYPQSLLSTSQNTAKSDNPSSPLSIGSLEAIDRVDEDLNRTNRTRATGFIGKTSEISWMKRLQKEINKLTRGKKDASGPGEDKKEDTKDRVSLHTMNYRLDDLNISVPEPIQLYILPSRSLADQLIDDYLQTVHPFFPIISKSMLRVQYEGLFDNSTRPSDKWLAILNIIFAISARHAHLIKAPWRGDEHDHLVYLTRGRRLSMNGEILFSHPDLQQVQVEGLIAFYLAASDQINRAWRIQALALRSAITLGINLKAENPKNSNISKETRYRVWWSLYTFEHLLGVMTGRAIYTLDGGYSTPLPLPFEEHQLQDDPKAIEVLNDSALRDERISEVMASSWISSTEDTQNFRPRDQTWLKGLPVNTGLCYLYYCDLAVVTQEIVNKVYSTNAVTLVWSEIENRLDELRSRIDIWKSSLPTALDFEKEPTDDSPEHLRCRLVLAFHYYSARMILGRPCFCRRDARQRNSLWTYSYTMAVFTLESATRMLDLIPDDPNVFQLYHLCPWWGVLRYLMQAATIILLELSFGCVHVPKEEEKLVRLSKKSIRWLFAMSERSVGSRRAWQLCDSSFRSLANKMNYNTDDLPSPLSYPEHAKTEATPGSHTGSDQVASFAPSDYHDPRSEGLMDTFRPVPETGFYTTYLNFPTPDLTTSLQLPSETDDSYFPYDSLSEELMRSFLPSFDGDSGEQG</sequence>
<protein>
    <recommendedName>
        <fullName evidence="3">Xylanolytic transcriptional activator regulatory domain-containing protein</fullName>
    </recommendedName>
</protein>
<dbReference type="Proteomes" id="UP000177622">
    <property type="component" value="Unassembled WGS sequence"/>
</dbReference>
<dbReference type="SMART" id="SM00906">
    <property type="entry name" value="Fungal_trans"/>
    <property type="match status" value="1"/>
</dbReference>
<evidence type="ECO:0000313" key="4">
    <source>
        <dbReference type="EMBL" id="OGE55090.1"/>
    </source>
</evidence>
<dbReference type="GO" id="GO:0003677">
    <property type="term" value="F:DNA binding"/>
    <property type="evidence" value="ECO:0007669"/>
    <property type="project" value="InterPro"/>
</dbReference>
<proteinExistence type="predicted"/>
<dbReference type="AlphaFoldDB" id="A0A1F5LPZ1"/>
<feature type="region of interest" description="Disordered" evidence="2">
    <location>
        <begin position="716"/>
        <end position="748"/>
    </location>
</feature>
<gene>
    <name evidence="4" type="ORF">PENARI_c005G07714</name>
</gene>
<dbReference type="RefSeq" id="XP_022490520.1">
    <property type="nucleotide sequence ID" value="XM_022629869.1"/>
</dbReference>
<dbReference type="OrthoDB" id="5296287at2759"/>
<keyword evidence="5" id="KW-1185">Reference proteome</keyword>
<reference evidence="4 5" key="1">
    <citation type="journal article" date="2016" name="Sci. Rep.">
        <title>Penicillium arizonense, a new, genome sequenced fungal species, reveals a high chemical diversity in secreted metabolites.</title>
        <authorList>
            <person name="Grijseels S."/>
            <person name="Nielsen J.C."/>
            <person name="Randelovic M."/>
            <person name="Nielsen J."/>
            <person name="Nielsen K.F."/>
            <person name="Workman M."/>
            <person name="Frisvad J.C."/>
        </authorList>
    </citation>
    <scope>NUCLEOTIDE SEQUENCE [LARGE SCALE GENOMIC DNA]</scope>
    <source>
        <strain evidence="4 5">CBS 141311</strain>
    </source>
</reference>
<dbReference type="CDD" id="cd12148">
    <property type="entry name" value="fungal_TF_MHR"/>
    <property type="match status" value="1"/>
</dbReference>
<comment type="caution">
    <text evidence="4">The sequence shown here is derived from an EMBL/GenBank/DDBJ whole genome shotgun (WGS) entry which is preliminary data.</text>
</comment>
<feature type="domain" description="Xylanolytic transcriptional activator regulatory" evidence="3">
    <location>
        <begin position="369"/>
        <end position="442"/>
    </location>
</feature>
<dbReference type="Pfam" id="PF04082">
    <property type="entry name" value="Fungal_trans"/>
    <property type="match status" value="1"/>
</dbReference>
<dbReference type="InterPro" id="IPR007219">
    <property type="entry name" value="XnlR_reg_dom"/>
</dbReference>
<dbReference type="GO" id="GO:0008270">
    <property type="term" value="F:zinc ion binding"/>
    <property type="evidence" value="ECO:0007669"/>
    <property type="project" value="InterPro"/>
</dbReference>
<keyword evidence="1" id="KW-0539">Nucleus</keyword>
<accession>A0A1F5LPZ1</accession>
<evidence type="ECO:0000256" key="1">
    <source>
        <dbReference type="ARBA" id="ARBA00023242"/>
    </source>
</evidence>
<dbReference type="InterPro" id="IPR053230">
    <property type="entry name" value="Trans_reg_galc"/>
</dbReference>
<dbReference type="GeneID" id="34574603"/>
<dbReference type="EMBL" id="LXJU01000005">
    <property type="protein sequence ID" value="OGE55090.1"/>
    <property type="molecule type" value="Genomic_DNA"/>
</dbReference>
<feature type="compositionally biased region" description="Polar residues" evidence="2">
    <location>
        <begin position="730"/>
        <end position="740"/>
    </location>
</feature>
<dbReference type="PANTHER" id="PTHR47654">
    <property type="entry name" value="ZN(II)2CYS6 TRANSCRIPTION FACTOR (EUROFUNG)-RELATED"/>
    <property type="match status" value="1"/>
</dbReference>
<feature type="region of interest" description="Disordered" evidence="2">
    <location>
        <begin position="201"/>
        <end position="221"/>
    </location>
</feature>
<evidence type="ECO:0000259" key="3">
    <source>
        <dbReference type="SMART" id="SM00906"/>
    </source>
</evidence>
<organism evidence="4 5">
    <name type="scientific">Penicillium arizonense</name>
    <dbReference type="NCBI Taxonomy" id="1835702"/>
    <lineage>
        <taxon>Eukaryota</taxon>
        <taxon>Fungi</taxon>
        <taxon>Dikarya</taxon>
        <taxon>Ascomycota</taxon>
        <taxon>Pezizomycotina</taxon>
        <taxon>Eurotiomycetes</taxon>
        <taxon>Eurotiomycetidae</taxon>
        <taxon>Eurotiales</taxon>
        <taxon>Aspergillaceae</taxon>
        <taxon>Penicillium</taxon>
    </lineage>
</organism>